<reference evidence="2 3" key="1">
    <citation type="journal article" date="2013" name="Environ. Microbiol.">
        <title>Chloride and organic osmolytes: a hybrid strategy to cope with elevated salinities by the moderately halophilic, chloride-dependent bacterium Halobacillus halophilus.</title>
        <authorList>
            <person name="Saum S.H."/>
            <person name="Pfeiffer F."/>
            <person name="Palm P."/>
            <person name="Rampp M."/>
            <person name="Schuster S.C."/>
            <person name="Muller V."/>
            <person name="Oesterhelt D."/>
        </authorList>
    </citation>
    <scope>NUCLEOTIDE SEQUENCE [LARGE SCALE GENOMIC DNA]</scope>
    <source>
        <strain evidence="3">ATCC 35676 / DSM 2266 / JCM 20832 / KCTC 3685 / LMG 17431 / NBRC 102448 / NCIMB 2269</strain>
    </source>
</reference>
<dbReference type="GO" id="GO:0004090">
    <property type="term" value="F:carbonyl reductase (NADPH) activity"/>
    <property type="evidence" value="ECO:0007669"/>
    <property type="project" value="UniProtKB-EC"/>
</dbReference>
<dbReference type="STRING" id="866895.HBHAL_1981"/>
<dbReference type="Gene3D" id="3.40.225.10">
    <property type="entry name" value="Class II aldolase/adducin N-terminal domain"/>
    <property type="match status" value="1"/>
</dbReference>
<feature type="domain" description="Class II aldolase/adducin N-terminal" evidence="1">
    <location>
        <begin position="9"/>
        <end position="213"/>
    </location>
</feature>
<dbReference type="KEGG" id="hhd:HBHAL_1981"/>
<name>I0JJM4_HALH3</name>
<dbReference type="Pfam" id="PF00596">
    <property type="entry name" value="Aldolase_II"/>
    <property type="match status" value="1"/>
</dbReference>
<dbReference type="eggNOG" id="COG3347">
    <property type="taxonomic scope" value="Bacteria"/>
</dbReference>
<evidence type="ECO:0000313" key="2">
    <source>
        <dbReference type="EMBL" id="CCG44342.1"/>
    </source>
</evidence>
<dbReference type="PATRIC" id="fig|866895.3.peg.987"/>
<dbReference type="HOGENOM" id="CLU_793842_0_0_9"/>
<keyword evidence="3" id="KW-1185">Reference proteome</keyword>
<dbReference type="AlphaFoldDB" id="I0JJM4"/>
<dbReference type="InterPro" id="IPR001303">
    <property type="entry name" value="Aldolase_II/adducin_N"/>
</dbReference>
<dbReference type="EMBL" id="HE717023">
    <property type="protein sequence ID" value="CCG44342.1"/>
    <property type="molecule type" value="Genomic_DNA"/>
</dbReference>
<dbReference type="EC" id="1.1.1.184" evidence="2"/>
<gene>
    <name evidence="2" type="ordered locus">HBHAL_1981</name>
</gene>
<accession>I0JJM4</accession>
<dbReference type="SUPFAM" id="SSF53639">
    <property type="entry name" value="AraD/HMP-PK domain-like"/>
    <property type="match status" value="1"/>
</dbReference>
<keyword evidence="2" id="KW-0560">Oxidoreductase</keyword>
<evidence type="ECO:0000313" key="3">
    <source>
        <dbReference type="Proteomes" id="UP000007397"/>
    </source>
</evidence>
<protein>
    <submittedName>
        <fullName evidence="2">Class II aldolase/adducin family protein</fullName>
        <ecNumber evidence="2">1.1.1.184</ecNumber>
    </submittedName>
</protein>
<proteinExistence type="predicted"/>
<dbReference type="Proteomes" id="UP000007397">
    <property type="component" value="Chromosome"/>
</dbReference>
<organism evidence="2 3">
    <name type="scientific">Halobacillus halophilus (strain ATCC 35676 / DSM 2266 / JCM 20832 / KCTC 3685 / LMG 17431 / NBRC 102448 / NCIMB 2269)</name>
    <name type="common">Sporosarcina halophila</name>
    <dbReference type="NCBI Taxonomy" id="866895"/>
    <lineage>
        <taxon>Bacteria</taxon>
        <taxon>Bacillati</taxon>
        <taxon>Bacillota</taxon>
        <taxon>Bacilli</taxon>
        <taxon>Bacillales</taxon>
        <taxon>Bacillaceae</taxon>
        <taxon>Halobacillus</taxon>
    </lineage>
</organism>
<dbReference type="RefSeq" id="WP_014642246.1">
    <property type="nucleotide sequence ID" value="NC_017668.1"/>
</dbReference>
<dbReference type="SMART" id="SM01007">
    <property type="entry name" value="Aldolase_II"/>
    <property type="match status" value="1"/>
</dbReference>
<dbReference type="InterPro" id="IPR036409">
    <property type="entry name" value="Aldolase_II/adducin_N_sf"/>
</dbReference>
<evidence type="ECO:0000259" key="1">
    <source>
        <dbReference type="SMART" id="SM01007"/>
    </source>
</evidence>
<sequence>MSNTSDLQNFISMSLFAGERFDLIQAGGGNTSVKLSKSEMLVKASGHLLSEVSENHGYVRVDLVKVKDIMNNSLVVNESDKRTREDLSSSLIMETITNAMERDRPSIETFLHSFLYKFTLHTHPIVVNQLACLKNGMDQLSELFPNAITVDYKTPGIDLAIELKKECRNFSRQNGSLPKIVFLQNHGLIISSDCVNEVRKITNDVITKLENFLGVNYKKYRLTNKLSSIMNSHGIRSQVSYLSEDSYLQSITKAKPNWIKSSPLCPDTLVFCGYKIVEIKDDGVEMAEYMDWYGKYPKVVLMDGYLFFISSNIKKAKEAEEVFKAHLFTVEQIFDQQQSLELEELQYLDNWKAEKFRQTI</sequence>